<gene>
    <name evidence="1" type="ordered locus">MTR_1g105095</name>
</gene>
<organism evidence="1 3">
    <name type="scientific">Medicago truncatula</name>
    <name type="common">Barrel medic</name>
    <name type="synonym">Medicago tribuloides</name>
    <dbReference type="NCBI Taxonomy" id="3880"/>
    <lineage>
        <taxon>Eukaryota</taxon>
        <taxon>Viridiplantae</taxon>
        <taxon>Streptophyta</taxon>
        <taxon>Embryophyta</taxon>
        <taxon>Tracheophyta</taxon>
        <taxon>Spermatophyta</taxon>
        <taxon>Magnoliopsida</taxon>
        <taxon>eudicotyledons</taxon>
        <taxon>Gunneridae</taxon>
        <taxon>Pentapetalae</taxon>
        <taxon>rosids</taxon>
        <taxon>fabids</taxon>
        <taxon>Fabales</taxon>
        <taxon>Fabaceae</taxon>
        <taxon>Papilionoideae</taxon>
        <taxon>50 kb inversion clade</taxon>
        <taxon>NPAAA clade</taxon>
        <taxon>Hologalegina</taxon>
        <taxon>IRL clade</taxon>
        <taxon>Trifolieae</taxon>
        <taxon>Medicago</taxon>
    </lineage>
</organism>
<reference evidence="2" key="3">
    <citation type="submission" date="2015-04" db="UniProtKB">
        <authorList>
            <consortium name="EnsemblPlants"/>
        </authorList>
    </citation>
    <scope>IDENTIFICATION</scope>
    <source>
        <strain evidence="2">cv. Jemalong A17</strain>
    </source>
</reference>
<evidence type="ECO:0000313" key="2">
    <source>
        <dbReference type="EnsemblPlants" id="KEH43904"/>
    </source>
</evidence>
<accession>A0A072VPI6</accession>
<evidence type="ECO:0000313" key="3">
    <source>
        <dbReference type="Proteomes" id="UP000002051"/>
    </source>
</evidence>
<dbReference type="EnsemblPlants" id="KEH43904">
    <property type="protein sequence ID" value="KEH43904"/>
    <property type="gene ID" value="MTR_1g105095"/>
</dbReference>
<dbReference type="AlphaFoldDB" id="A0A072VPI6"/>
<sequence>MGVYIVNNAKRAKNIDRLQPSPSSCQCLRSFDNLCYIHPYKSNISIYTRTLKKFGTLPARSLGCHTPVLCLGTTLEVINVQHALLEAQRRRFDDDGFGSDSSSSRSNRLHRRQLLMNDMKVDIPDFEGKLQPNKFVDWLQTIEHVFDYKEIPEEQKVKIVAVKLKKHGLIWWENIKRKSNCDNI</sequence>
<reference evidence="1 3" key="1">
    <citation type="journal article" date="2011" name="Nature">
        <title>The Medicago genome provides insight into the evolution of rhizobial symbioses.</title>
        <authorList>
            <person name="Young N.D."/>
            <person name="Debelle F."/>
            <person name="Oldroyd G.E."/>
            <person name="Geurts R."/>
            <person name="Cannon S.B."/>
            <person name="Udvardi M.K."/>
            <person name="Benedito V.A."/>
            <person name="Mayer K.F."/>
            <person name="Gouzy J."/>
            <person name="Schoof H."/>
            <person name="Van de Peer Y."/>
            <person name="Proost S."/>
            <person name="Cook D.R."/>
            <person name="Meyers B.C."/>
            <person name="Spannagl M."/>
            <person name="Cheung F."/>
            <person name="De Mita S."/>
            <person name="Krishnakumar V."/>
            <person name="Gundlach H."/>
            <person name="Zhou S."/>
            <person name="Mudge J."/>
            <person name="Bharti A.K."/>
            <person name="Murray J.D."/>
            <person name="Naoumkina M.A."/>
            <person name="Rosen B."/>
            <person name="Silverstein K.A."/>
            <person name="Tang H."/>
            <person name="Rombauts S."/>
            <person name="Zhao P.X."/>
            <person name="Zhou P."/>
            <person name="Barbe V."/>
            <person name="Bardou P."/>
            <person name="Bechner M."/>
            <person name="Bellec A."/>
            <person name="Berger A."/>
            <person name="Berges H."/>
            <person name="Bidwell S."/>
            <person name="Bisseling T."/>
            <person name="Choisne N."/>
            <person name="Couloux A."/>
            <person name="Denny R."/>
            <person name="Deshpande S."/>
            <person name="Dai X."/>
            <person name="Doyle J.J."/>
            <person name="Dudez A.M."/>
            <person name="Farmer A.D."/>
            <person name="Fouteau S."/>
            <person name="Franken C."/>
            <person name="Gibelin C."/>
            <person name="Gish J."/>
            <person name="Goldstein S."/>
            <person name="Gonzalez A.J."/>
            <person name="Green P.J."/>
            <person name="Hallab A."/>
            <person name="Hartog M."/>
            <person name="Hua A."/>
            <person name="Humphray S.J."/>
            <person name="Jeong D.H."/>
            <person name="Jing Y."/>
            <person name="Jocker A."/>
            <person name="Kenton S.M."/>
            <person name="Kim D.J."/>
            <person name="Klee K."/>
            <person name="Lai H."/>
            <person name="Lang C."/>
            <person name="Lin S."/>
            <person name="Macmil S.L."/>
            <person name="Magdelenat G."/>
            <person name="Matthews L."/>
            <person name="McCorrison J."/>
            <person name="Monaghan E.L."/>
            <person name="Mun J.H."/>
            <person name="Najar F.Z."/>
            <person name="Nicholson C."/>
            <person name="Noirot C."/>
            <person name="O'Bleness M."/>
            <person name="Paule C.R."/>
            <person name="Poulain J."/>
            <person name="Prion F."/>
            <person name="Qin B."/>
            <person name="Qu C."/>
            <person name="Retzel E.F."/>
            <person name="Riddle C."/>
            <person name="Sallet E."/>
            <person name="Samain S."/>
            <person name="Samson N."/>
            <person name="Sanders I."/>
            <person name="Saurat O."/>
            <person name="Scarpelli C."/>
            <person name="Schiex T."/>
            <person name="Segurens B."/>
            <person name="Severin A.J."/>
            <person name="Sherrier D.J."/>
            <person name="Shi R."/>
            <person name="Sims S."/>
            <person name="Singer S.R."/>
            <person name="Sinharoy S."/>
            <person name="Sterck L."/>
            <person name="Viollet A."/>
            <person name="Wang B.B."/>
            <person name="Wang K."/>
            <person name="Wang M."/>
            <person name="Wang X."/>
            <person name="Warfsmann J."/>
            <person name="Weissenbach J."/>
            <person name="White D.D."/>
            <person name="White J.D."/>
            <person name="Wiley G.B."/>
            <person name="Wincker P."/>
            <person name="Xing Y."/>
            <person name="Yang L."/>
            <person name="Yao Z."/>
            <person name="Ying F."/>
            <person name="Zhai J."/>
            <person name="Zhou L."/>
            <person name="Zuber A."/>
            <person name="Denarie J."/>
            <person name="Dixon R.A."/>
            <person name="May G.D."/>
            <person name="Schwartz D.C."/>
            <person name="Rogers J."/>
            <person name="Quetier F."/>
            <person name="Town C.D."/>
            <person name="Roe B.A."/>
        </authorList>
    </citation>
    <scope>NUCLEOTIDE SEQUENCE [LARGE SCALE GENOMIC DNA]</scope>
    <source>
        <strain evidence="1">A17</strain>
        <strain evidence="2 3">cv. Jemalong A17</strain>
    </source>
</reference>
<dbReference type="HOGENOM" id="CLU_1470272_0_0_1"/>
<keyword evidence="3" id="KW-1185">Reference proteome</keyword>
<name>A0A072VPI6_MEDTR</name>
<dbReference type="EMBL" id="CM001217">
    <property type="protein sequence ID" value="KEH43904.1"/>
    <property type="molecule type" value="Genomic_DNA"/>
</dbReference>
<proteinExistence type="predicted"/>
<evidence type="ECO:0000313" key="1">
    <source>
        <dbReference type="EMBL" id="KEH43904.1"/>
    </source>
</evidence>
<dbReference type="Proteomes" id="UP000002051">
    <property type="component" value="Unassembled WGS sequence"/>
</dbReference>
<protein>
    <submittedName>
        <fullName evidence="1 2">Uncharacterized protein</fullName>
    </submittedName>
</protein>
<reference evidence="1 3" key="2">
    <citation type="journal article" date="2014" name="BMC Genomics">
        <title>An improved genome release (version Mt4.0) for the model legume Medicago truncatula.</title>
        <authorList>
            <person name="Tang H."/>
            <person name="Krishnakumar V."/>
            <person name="Bidwell S."/>
            <person name="Rosen B."/>
            <person name="Chan A."/>
            <person name="Zhou S."/>
            <person name="Gentzbittel L."/>
            <person name="Childs K.L."/>
            <person name="Yandell M."/>
            <person name="Gundlach H."/>
            <person name="Mayer K.F."/>
            <person name="Schwartz D.C."/>
            <person name="Town C.D."/>
        </authorList>
    </citation>
    <scope>GENOME REANNOTATION</scope>
    <source>
        <strain evidence="1">A17</strain>
        <strain evidence="2 3">cv. Jemalong A17</strain>
    </source>
</reference>